<dbReference type="GO" id="GO:0016020">
    <property type="term" value="C:membrane"/>
    <property type="evidence" value="ECO:0007669"/>
    <property type="project" value="InterPro"/>
</dbReference>
<keyword evidence="3" id="KW-0813">Transport</keyword>
<dbReference type="GO" id="GO:0051119">
    <property type="term" value="F:sugar transmembrane transporter activity"/>
    <property type="evidence" value="ECO:0007669"/>
    <property type="project" value="InterPro"/>
</dbReference>
<evidence type="ECO:0000256" key="6">
    <source>
        <dbReference type="ARBA" id="ARBA00022737"/>
    </source>
</evidence>
<keyword evidence="4 10" id="KW-0762">Sugar transport</keyword>
<dbReference type="STRING" id="57577.A0A2K3P3T6"/>
<evidence type="ECO:0000256" key="9">
    <source>
        <dbReference type="SAM" id="Phobius"/>
    </source>
</evidence>
<keyword evidence="6" id="KW-0677">Repeat</keyword>
<dbReference type="Pfam" id="PF03083">
    <property type="entry name" value="MtN3_slv"/>
    <property type="match status" value="1"/>
</dbReference>
<evidence type="ECO:0000256" key="8">
    <source>
        <dbReference type="ARBA" id="ARBA00023136"/>
    </source>
</evidence>
<comment type="subcellular location">
    <subcellularLocation>
        <location evidence="1">Endomembrane system</location>
        <topology evidence="1">Multi-pass membrane protein</topology>
    </subcellularLocation>
</comment>
<keyword evidence="8 9" id="KW-0472">Membrane</keyword>
<dbReference type="Gene3D" id="1.20.1280.290">
    <property type="match status" value="1"/>
</dbReference>
<dbReference type="PANTHER" id="PTHR10791">
    <property type="entry name" value="RAG1-ACTIVATING PROTEIN 1"/>
    <property type="match status" value="1"/>
</dbReference>
<keyword evidence="7 9" id="KW-1133">Transmembrane helix</keyword>
<evidence type="ECO:0000256" key="4">
    <source>
        <dbReference type="ARBA" id="ARBA00022597"/>
    </source>
</evidence>
<name>A0A2K3P3T6_TRIPR</name>
<reference evidence="10 11" key="2">
    <citation type="journal article" date="2017" name="Front. Plant Sci.">
        <title>Gene Classification and Mining of Molecular Markers Useful in Red Clover (Trifolium pratense) Breeding.</title>
        <authorList>
            <person name="Istvanek J."/>
            <person name="Dluhosova J."/>
            <person name="Dluhos P."/>
            <person name="Patkova L."/>
            <person name="Nedelnik J."/>
            <person name="Repkova J."/>
        </authorList>
    </citation>
    <scope>NUCLEOTIDE SEQUENCE [LARGE SCALE GENOMIC DNA]</scope>
    <source>
        <strain evidence="11">cv. Tatra</strain>
        <tissue evidence="10">Young leaves</tissue>
    </source>
</reference>
<comment type="similarity">
    <text evidence="2">Belongs to the SWEET sugar transporter family.</text>
</comment>
<dbReference type="GO" id="GO:0012505">
    <property type="term" value="C:endomembrane system"/>
    <property type="evidence" value="ECO:0007669"/>
    <property type="project" value="UniProtKB-SubCell"/>
</dbReference>
<evidence type="ECO:0000313" key="10">
    <source>
        <dbReference type="EMBL" id="PNY09958.1"/>
    </source>
</evidence>
<keyword evidence="5 9" id="KW-0812">Transmembrane</keyword>
<sequence>MPFLLSLANFLNGVVWTTYALLKWDPFVVIPNSLGALSGLVQLILYAVYYRTTNWNDDAPPSINMDSDAIQSEAGFPSFCVDGKLILVGDSFNI</sequence>
<comment type="caution">
    <text evidence="10">The sequence shown here is derived from an EMBL/GenBank/DDBJ whole genome shotgun (WGS) entry which is preliminary data.</text>
</comment>
<evidence type="ECO:0000256" key="1">
    <source>
        <dbReference type="ARBA" id="ARBA00004127"/>
    </source>
</evidence>
<evidence type="ECO:0000313" key="11">
    <source>
        <dbReference type="Proteomes" id="UP000236291"/>
    </source>
</evidence>
<evidence type="ECO:0000256" key="2">
    <source>
        <dbReference type="ARBA" id="ARBA00007809"/>
    </source>
</evidence>
<evidence type="ECO:0000256" key="3">
    <source>
        <dbReference type="ARBA" id="ARBA00022448"/>
    </source>
</evidence>
<organism evidence="10 11">
    <name type="scientific">Trifolium pratense</name>
    <name type="common">Red clover</name>
    <dbReference type="NCBI Taxonomy" id="57577"/>
    <lineage>
        <taxon>Eukaryota</taxon>
        <taxon>Viridiplantae</taxon>
        <taxon>Streptophyta</taxon>
        <taxon>Embryophyta</taxon>
        <taxon>Tracheophyta</taxon>
        <taxon>Spermatophyta</taxon>
        <taxon>Magnoliopsida</taxon>
        <taxon>eudicotyledons</taxon>
        <taxon>Gunneridae</taxon>
        <taxon>Pentapetalae</taxon>
        <taxon>rosids</taxon>
        <taxon>fabids</taxon>
        <taxon>Fabales</taxon>
        <taxon>Fabaceae</taxon>
        <taxon>Papilionoideae</taxon>
        <taxon>50 kb inversion clade</taxon>
        <taxon>NPAAA clade</taxon>
        <taxon>Hologalegina</taxon>
        <taxon>IRL clade</taxon>
        <taxon>Trifolieae</taxon>
        <taxon>Trifolium</taxon>
    </lineage>
</organism>
<dbReference type="InterPro" id="IPR004316">
    <property type="entry name" value="SWEET_rpt"/>
</dbReference>
<evidence type="ECO:0000256" key="7">
    <source>
        <dbReference type="ARBA" id="ARBA00022989"/>
    </source>
</evidence>
<dbReference type="Proteomes" id="UP000236291">
    <property type="component" value="Unassembled WGS sequence"/>
</dbReference>
<reference evidence="10 11" key="1">
    <citation type="journal article" date="2014" name="Am. J. Bot.">
        <title>Genome assembly and annotation for red clover (Trifolium pratense; Fabaceae).</title>
        <authorList>
            <person name="Istvanek J."/>
            <person name="Jaros M."/>
            <person name="Krenek A."/>
            <person name="Repkova J."/>
        </authorList>
    </citation>
    <scope>NUCLEOTIDE SEQUENCE [LARGE SCALE GENOMIC DNA]</scope>
    <source>
        <strain evidence="11">cv. Tatra</strain>
        <tissue evidence="10">Young leaves</tissue>
    </source>
</reference>
<dbReference type="InterPro" id="IPR047664">
    <property type="entry name" value="SWEET"/>
</dbReference>
<dbReference type="PANTHER" id="PTHR10791:SF159">
    <property type="entry name" value="BIDIRECTIONAL SUGAR TRANSPORTER SWEET5"/>
    <property type="match status" value="1"/>
</dbReference>
<gene>
    <name evidence="10" type="ORF">L195_g006520</name>
</gene>
<evidence type="ECO:0000256" key="5">
    <source>
        <dbReference type="ARBA" id="ARBA00022692"/>
    </source>
</evidence>
<dbReference type="AlphaFoldDB" id="A0A2K3P3T6"/>
<feature type="transmembrane region" description="Helical" evidence="9">
    <location>
        <begin position="30"/>
        <end position="49"/>
    </location>
</feature>
<dbReference type="EMBL" id="ASHM01003491">
    <property type="protein sequence ID" value="PNY09958.1"/>
    <property type="molecule type" value="Genomic_DNA"/>
</dbReference>
<protein>
    <submittedName>
        <fullName evidence="10">Bidirectional sugar transporter sweet5-like protein</fullName>
    </submittedName>
</protein>
<accession>A0A2K3P3T6</accession>
<proteinExistence type="inferred from homology"/>